<name>A0A1A8HEN7_9TELE</name>
<dbReference type="EMBL" id="HAEC01013711">
    <property type="protein sequence ID" value="SBQ81928.1"/>
    <property type="molecule type" value="Transcribed_RNA"/>
</dbReference>
<dbReference type="AlphaFoldDB" id="A0A1A8HEN7"/>
<feature type="compositionally biased region" description="Basic residues" evidence="1">
    <location>
        <begin position="34"/>
        <end position="56"/>
    </location>
</feature>
<protein>
    <submittedName>
        <fullName evidence="2">Uncharacterized protein</fullName>
    </submittedName>
</protein>
<evidence type="ECO:0000256" key="1">
    <source>
        <dbReference type="SAM" id="MobiDB-lite"/>
    </source>
</evidence>
<feature type="non-terminal residue" evidence="2">
    <location>
        <position position="1"/>
    </location>
</feature>
<feature type="non-terminal residue" evidence="2">
    <location>
        <position position="56"/>
    </location>
</feature>
<accession>A0A1A8HEN7</accession>
<gene>
    <name evidence="2" type="primary">Nfu_g_1_024426</name>
</gene>
<proteinExistence type="predicted"/>
<evidence type="ECO:0000313" key="2">
    <source>
        <dbReference type="EMBL" id="SBQ81928.1"/>
    </source>
</evidence>
<sequence length="56" mass="6641">PCIEEIGRQLSTPTLEHRSVRRKQVKDTQEQQNRKHNKSISHNRPLYKRKSYNGLG</sequence>
<feature type="region of interest" description="Disordered" evidence="1">
    <location>
        <begin position="1"/>
        <end position="56"/>
    </location>
</feature>
<reference evidence="2" key="1">
    <citation type="submission" date="2016-05" db="EMBL/GenBank/DDBJ databases">
        <authorList>
            <person name="Lavstsen T."/>
            <person name="Jespersen J.S."/>
        </authorList>
    </citation>
    <scope>NUCLEOTIDE SEQUENCE</scope>
    <source>
        <tissue evidence="2">Brain</tissue>
    </source>
</reference>
<organism evidence="2">
    <name type="scientific">Nothobranchius korthausae</name>
    <dbReference type="NCBI Taxonomy" id="1143690"/>
    <lineage>
        <taxon>Eukaryota</taxon>
        <taxon>Metazoa</taxon>
        <taxon>Chordata</taxon>
        <taxon>Craniata</taxon>
        <taxon>Vertebrata</taxon>
        <taxon>Euteleostomi</taxon>
        <taxon>Actinopterygii</taxon>
        <taxon>Neopterygii</taxon>
        <taxon>Teleostei</taxon>
        <taxon>Neoteleostei</taxon>
        <taxon>Acanthomorphata</taxon>
        <taxon>Ovalentaria</taxon>
        <taxon>Atherinomorphae</taxon>
        <taxon>Cyprinodontiformes</taxon>
        <taxon>Nothobranchiidae</taxon>
        <taxon>Nothobranchius</taxon>
    </lineage>
</organism>
<reference evidence="2" key="2">
    <citation type="submission" date="2016-06" db="EMBL/GenBank/DDBJ databases">
        <title>The genome of a short-lived fish provides insights into sex chromosome evolution and the genetic control of aging.</title>
        <authorList>
            <person name="Reichwald K."/>
            <person name="Felder M."/>
            <person name="Petzold A."/>
            <person name="Koch P."/>
            <person name="Groth M."/>
            <person name="Platzer M."/>
        </authorList>
    </citation>
    <scope>NUCLEOTIDE SEQUENCE</scope>
    <source>
        <tissue evidence="2">Brain</tissue>
    </source>
</reference>